<keyword evidence="2 4" id="KW-0472">Membrane</keyword>
<name>A0A846MXK7_9PROT</name>
<evidence type="ECO:0000256" key="5">
    <source>
        <dbReference type="SAM" id="MobiDB-lite"/>
    </source>
</evidence>
<evidence type="ECO:0000256" key="2">
    <source>
        <dbReference type="ARBA" id="ARBA00023136"/>
    </source>
</evidence>
<organism evidence="9 10">
    <name type="scientific">Rhizomicrobium palustre</name>
    <dbReference type="NCBI Taxonomy" id="189966"/>
    <lineage>
        <taxon>Bacteria</taxon>
        <taxon>Pseudomonadati</taxon>
        <taxon>Pseudomonadota</taxon>
        <taxon>Alphaproteobacteria</taxon>
        <taxon>Micropepsales</taxon>
        <taxon>Micropepsaceae</taxon>
        <taxon>Rhizomicrobium</taxon>
    </lineage>
</organism>
<comment type="similarity">
    <text evidence="4">Belongs to the TonB-dependent receptor family.</text>
</comment>
<dbReference type="InterPro" id="IPR012910">
    <property type="entry name" value="Plug_dom"/>
</dbReference>
<dbReference type="NCBIfam" id="TIGR01782">
    <property type="entry name" value="TonB-Xanth-Caul"/>
    <property type="match status" value="1"/>
</dbReference>
<evidence type="ECO:0000256" key="4">
    <source>
        <dbReference type="RuleBase" id="RU003357"/>
    </source>
</evidence>
<keyword evidence="4" id="KW-0798">TonB box</keyword>
<feature type="chain" id="PRO_5033017105" evidence="6">
    <location>
        <begin position="31"/>
        <end position="985"/>
    </location>
</feature>
<evidence type="ECO:0000313" key="9">
    <source>
        <dbReference type="EMBL" id="NIK87792.1"/>
    </source>
</evidence>
<comment type="caution">
    <text evidence="9">The sequence shown here is derived from an EMBL/GenBank/DDBJ whole genome shotgun (WGS) entry which is preliminary data.</text>
</comment>
<dbReference type="InterPro" id="IPR000531">
    <property type="entry name" value="Beta-barrel_TonB"/>
</dbReference>
<dbReference type="InterPro" id="IPR036942">
    <property type="entry name" value="Beta-barrel_TonB_sf"/>
</dbReference>
<feature type="region of interest" description="Disordered" evidence="5">
    <location>
        <begin position="88"/>
        <end position="109"/>
    </location>
</feature>
<dbReference type="Proteomes" id="UP000570514">
    <property type="component" value="Unassembled WGS sequence"/>
</dbReference>
<evidence type="ECO:0000256" key="6">
    <source>
        <dbReference type="SAM" id="SignalP"/>
    </source>
</evidence>
<dbReference type="PANTHER" id="PTHR40980:SF3">
    <property type="entry name" value="TONB-DEPENDENT RECEPTOR-LIKE BETA-BARREL DOMAIN-CONTAINING PROTEIN"/>
    <property type="match status" value="1"/>
</dbReference>
<reference evidence="9 10" key="1">
    <citation type="submission" date="2020-03" db="EMBL/GenBank/DDBJ databases">
        <title>Genomic Encyclopedia of Type Strains, Phase IV (KMG-IV): sequencing the most valuable type-strain genomes for metagenomic binning, comparative biology and taxonomic classification.</title>
        <authorList>
            <person name="Goeker M."/>
        </authorList>
    </citation>
    <scope>NUCLEOTIDE SEQUENCE [LARGE SCALE GENOMIC DNA]</scope>
    <source>
        <strain evidence="9 10">DSM 19867</strain>
    </source>
</reference>
<keyword evidence="6" id="KW-0732">Signal</keyword>
<dbReference type="GO" id="GO:0009279">
    <property type="term" value="C:cell outer membrane"/>
    <property type="evidence" value="ECO:0007669"/>
    <property type="project" value="UniProtKB-SubCell"/>
</dbReference>
<dbReference type="Gene3D" id="2.170.130.10">
    <property type="entry name" value="TonB-dependent receptor, plug domain"/>
    <property type="match status" value="1"/>
</dbReference>
<evidence type="ECO:0000256" key="1">
    <source>
        <dbReference type="ARBA" id="ARBA00004442"/>
    </source>
</evidence>
<evidence type="ECO:0000256" key="3">
    <source>
        <dbReference type="ARBA" id="ARBA00023237"/>
    </source>
</evidence>
<protein>
    <submittedName>
        <fullName evidence="9">TonB-dependent receptor</fullName>
    </submittedName>
</protein>
<dbReference type="AlphaFoldDB" id="A0A846MXK7"/>
<dbReference type="InterPro" id="IPR010104">
    <property type="entry name" value="TonB_rcpt_bac"/>
</dbReference>
<feature type="compositionally biased region" description="Gly residues" evidence="5">
    <location>
        <begin position="94"/>
        <end position="103"/>
    </location>
</feature>
<gene>
    <name evidence="9" type="ORF">FHS83_001110</name>
</gene>
<evidence type="ECO:0000313" key="10">
    <source>
        <dbReference type="Proteomes" id="UP000570514"/>
    </source>
</evidence>
<proteinExistence type="inferred from homology"/>
<dbReference type="Pfam" id="PF07715">
    <property type="entry name" value="Plug"/>
    <property type="match status" value="1"/>
</dbReference>
<feature type="domain" description="TonB-dependent receptor plug" evidence="8">
    <location>
        <begin position="53"/>
        <end position="169"/>
    </location>
</feature>
<dbReference type="SUPFAM" id="SSF56935">
    <property type="entry name" value="Porins"/>
    <property type="match status" value="1"/>
</dbReference>
<keyword evidence="3" id="KW-0998">Cell outer membrane</keyword>
<keyword evidence="10" id="KW-1185">Reference proteome</keyword>
<feature type="signal peptide" evidence="6">
    <location>
        <begin position="1"/>
        <end position="30"/>
    </location>
</feature>
<dbReference type="RefSeq" id="WP_344100261.1">
    <property type="nucleotide sequence ID" value="NZ_BAAADC010000001.1"/>
</dbReference>
<sequence length="985" mass="105829">MKNRDFRTLLRSGLLGGACFAAMATVPAVAQDSMETVIVTGIRGSLQKSLDVKRESAGLVDAISAEDIGKFPDVNLAESMMRIPGITVTRGRGTASGGTGGTSSNGEASEITVRGFGPTFNETLFDGRKVATGTGNRAFDFSSVSSDFVSQIAILKTPDASLNAGAIGATINIKFPKPFDKPGLVVAASASGMVSPERGDMAPNGSFLISDTFAGDKFGILVAGSYSDVRTRQNHINNQGWEGKTVGANTDANAAFKQNQFAGTPPTIGTPVWFTQDYGIYHEIENVERIQGRVALQWRPTDTIEITLNDNYSRDNDHQAQYGYSVWFNSGSMSNIQIDKNGTIVNFQQTTPTDFQGQWNPQLLQYNDVGANIKWNLSDNFLLTLDVDHADGWSNPAGQVGIDVDVGYGNGGPQYNTVMGIVIPEGHGLPYPTFYGPGNDKSKFINNGIIGSHVIPMTMGKTLDTVNQVKLEGDWTESDAVSLKVGFQYVAEHKNQDSWDSFQNNNWQAYGGYGPASGNAPGNGVALPQDFFKNSFSTSDFISGWSGSGNLPPAILQYDPWDTLNYLNGLKGVGASNCCALTPGADPNDPSNVGRPFSGTYQVAYNPGSHQVLQEKTYSGFVQGTVKSSLAKMPLRVNFGVRYDITEENVSGLGRTVSAFNQIPSDLTAWDTVYVADANGKQTLPVNATHSYQYLLPNLDLTLSVTDTLDLRLNVSRTLTRPPIGSLNPVTNISTARLGSVTASGGNPDLLPFLSDNIDFGAQWYYAQNSYISVNSFLKGVDNFIITSSRSATYGNIGHCVAPGKAPCTAAGQIVEVPYTVSGPVNGPAANVYGLEVAWQHVFGETGFGFNLNGTIVGTNKPYNPLDRNISGFAVTGLADSANLMVFYDKDGFQARLAANWQDSYLDHFGHTQAGSDFGAEPVFVNTSWNLDFSTSYDITEQLTGYVSVQNLTGSTYSTHGRYSNQLLDAVDYGRKIIFGAHFKL</sequence>
<accession>A0A846MXK7</accession>
<dbReference type="Gene3D" id="2.40.170.20">
    <property type="entry name" value="TonB-dependent receptor, beta-barrel domain"/>
    <property type="match status" value="1"/>
</dbReference>
<keyword evidence="9" id="KW-0675">Receptor</keyword>
<evidence type="ECO:0000259" key="8">
    <source>
        <dbReference type="Pfam" id="PF07715"/>
    </source>
</evidence>
<feature type="domain" description="TonB-dependent receptor-like beta-barrel" evidence="7">
    <location>
        <begin position="465"/>
        <end position="952"/>
    </location>
</feature>
<dbReference type="PANTHER" id="PTHR40980">
    <property type="entry name" value="PLUG DOMAIN-CONTAINING PROTEIN"/>
    <property type="match status" value="1"/>
</dbReference>
<dbReference type="Pfam" id="PF00593">
    <property type="entry name" value="TonB_dep_Rec_b-barrel"/>
    <property type="match status" value="1"/>
</dbReference>
<dbReference type="InterPro" id="IPR037066">
    <property type="entry name" value="Plug_dom_sf"/>
</dbReference>
<evidence type="ECO:0000259" key="7">
    <source>
        <dbReference type="Pfam" id="PF00593"/>
    </source>
</evidence>
<comment type="subcellular location">
    <subcellularLocation>
        <location evidence="1 4">Cell outer membrane</location>
    </subcellularLocation>
</comment>
<dbReference type="EMBL" id="JAASRM010000001">
    <property type="protein sequence ID" value="NIK87792.1"/>
    <property type="molecule type" value="Genomic_DNA"/>
</dbReference>